<proteinExistence type="predicted"/>
<dbReference type="AlphaFoldDB" id="A0A7W8FFH8"/>
<accession>A0A7W8FFH8</accession>
<dbReference type="RefSeq" id="WP_183719915.1">
    <property type="nucleotide sequence ID" value="NZ_JACHGO010000005.1"/>
</dbReference>
<keyword evidence="2" id="KW-1185">Reference proteome</keyword>
<sequence>MATKKTPQKTLKKDDVFLLALAESGNVTRAAKKAKLSRTQLYNKRKADPAFAGVWDEAESLGVSALEDEARRRAYDGWLEPVFHKGVKVGTVRKFSDTLLIVLLKAHKPEKYRENMKIQHGGQVSIAMPDTVKDLFDSIMTQGQPGQQGDA</sequence>
<evidence type="ECO:0008006" key="3">
    <source>
        <dbReference type="Google" id="ProtNLM"/>
    </source>
</evidence>
<dbReference type="EMBL" id="JACHGO010000005">
    <property type="protein sequence ID" value="MBB5143943.1"/>
    <property type="molecule type" value="Genomic_DNA"/>
</dbReference>
<comment type="caution">
    <text evidence="1">The sequence shown here is derived from an EMBL/GenBank/DDBJ whole genome shotgun (WGS) entry which is preliminary data.</text>
</comment>
<gene>
    <name evidence="1" type="ORF">HNQ38_002043</name>
</gene>
<reference evidence="1 2" key="1">
    <citation type="submission" date="2020-08" db="EMBL/GenBank/DDBJ databases">
        <title>Genomic Encyclopedia of Type Strains, Phase IV (KMG-IV): sequencing the most valuable type-strain genomes for metagenomic binning, comparative biology and taxonomic classification.</title>
        <authorList>
            <person name="Goeker M."/>
        </authorList>
    </citation>
    <scope>NUCLEOTIDE SEQUENCE [LARGE SCALE GENOMIC DNA]</scope>
    <source>
        <strain evidence="1 2">DSM 11275</strain>
    </source>
</reference>
<evidence type="ECO:0000313" key="1">
    <source>
        <dbReference type="EMBL" id="MBB5143943.1"/>
    </source>
</evidence>
<protein>
    <recommendedName>
        <fullName evidence="3">Terminase</fullName>
    </recommendedName>
</protein>
<dbReference type="Proteomes" id="UP000539075">
    <property type="component" value="Unassembled WGS sequence"/>
</dbReference>
<evidence type="ECO:0000313" key="2">
    <source>
        <dbReference type="Proteomes" id="UP000539075"/>
    </source>
</evidence>
<name>A0A7W8FFH8_9BACT</name>
<organism evidence="1 2">
    <name type="scientific">Desulfovibrio intestinalis</name>
    <dbReference type="NCBI Taxonomy" id="58621"/>
    <lineage>
        <taxon>Bacteria</taxon>
        <taxon>Pseudomonadati</taxon>
        <taxon>Thermodesulfobacteriota</taxon>
        <taxon>Desulfovibrionia</taxon>
        <taxon>Desulfovibrionales</taxon>
        <taxon>Desulfovibrionaceae</taxon>
        <taxon>Desulfovibrio</taxon>
    </lineage>
</organism>